<dbReference type="PANTHER" id="PTHR35889:SF3">
    <property type="entry name" value="F-BOX DOMAIN-CONTAINING PROTEIN"/>
    <property type="match status" value="1"/>
</dbReference>
<proteinExistence type="predicted"/>
<protein>
    <submittedName>
        <fullName evidence="4">Planctomycete cytochrome C</fullName>
    </submittedName>
</protein>
<evidence type="ECO:0000259" key="3">
    <source>
        <dbReference type="Pfam" id="PF07635"/>
    </source>
</evidence>
<dbReference type="Proteomes" id="UP000315003">
    <property type="component" value="Chromosome"/>
</dbReference>
<dbReference type="EMBL" id="CP036272">
    <property type="protein sequence ID" value="QDT60239.1"/>
    <property type="molecule type" value="Genomic_DNA"/>
</dbReference>
<evidence type="ECO:0000259" key="1">
    <source>
        <dbReference type="Pfam" id="PF07583"/>
    </source>
</evidence>
<dbReference type="InterPro" id="IPR011444">
    <property type="entry name" value="DUF1549"/>
</dbReference>
<keyword evidence="5" id="KW-1185">Reference proteome</keyword>
<dbReference type="Pfam" id="PF07635">
    <property type="entry name" value="PSCyt1"/>
    <property type="match status" value="1"/>
</dbReference>
<dbReference type="InterPro" id="IPR022655">
    <property type="entry name" value="DUF1553"/>
</dbReference>
<feature type="domain" description="DUF1549" evidence="1">
    <location>
        <begin position="184"/>
        <end position="391"/>
    </location>
</feature>
<accession>A0A517SVS9</accession>
<organism evidence="4 5">
    <name type="scientific">Stieleria bergensis</name>
    <dbReference type="NCBI Taxonomy" id="2528025"/>
    <lineage>
        <taxon>Bacteria</taxon>
        <taxon>Pseudomonadati</taxon>
        <taxon>Planctomycetota</taxon>
        <taxon>Planctomycetia</taxon>
        <taxon>Pirellulales</taxon>
        <taxon>Pirellulaceae</taxon>
        <taxon>Stieleria</taxon>
    </lineage>
</organism>
<dbReference type="Pfam" id="PF07587">
    <property type="entry name" value="PSD1"/>
    <property type="match status" value="1"/>
</dbReference>
<dbReference type="InterPro" id="IPR011429">
    <property type="entry name" value="Cyt_c_Planctomycete-type"/>
</dbReference>
<feature type="domain" description="Cytochrome C Planctomycete-type" evidence="3">
    <location>
        <begin position="66"/>
        <end position="122"/>
    </location>
</feature>
<feature type="domain" description="DUF1553" evidence="2">
    <location>
        <begin position="674"/>
        <end position="913"/>
    </location>
</feature>
<name>A0A517SVS9_9BACT</name>
<evidence type="ECO:0000259" key="2">
    <source>
        <dbReference type="Pfam" id="PF07587"/>
    </source>
</evidence>
<gene>
    <name evidence="4" type="ORF">SV7mr_27590</name>
</gene>
<dbReference type="PANTHER" id="PTHR35889">
    <property type="entry name" value="CYCLOINULO-OLIGOSACCHARIDE FRUCTANOTRANSFERASE-RELATED"/>
    <property type="match status" value="1"/>
</dbReference>
<dbReference type="AlphaFoldDB" id="A0A517SVS9"/>
<evidence type="ECO:0000313" key="4">
    <source>
        <dbReference type="EMBL" id="QDT60239.1"/>
    </source>
</evidence>
<sequence length="1127" mass="124971">MSSVFLIRHHLENAFRLLGMSALGTVVMSMCFGLLWHPLGVAADPPTNQQLDHFENQIRPVLVQHCQRCHGAKKTEAGLRVDSLAALKTGGDSGAAVIPGDSEGSLLWQALNHDGFEMPPDEQLAAETVEAFRVWIDQGAAWPAGESVAPALGDQAHLSKKGTEHWAFQPIRSPEIPALGFEHPLDNLIEAPLRTRGLTIAPRASNADLLRRISFDLTGLPVDRELIDREVTAPSSLASEPQINQALIDTLLQSPAYAEHWGRHWLDVARYADTRDWYARGDLNYPHAWTYRDYVIRAFQQNLPFDDFIRQQLAADQLTSSAGAAERAALGFLTVGSRFRNRRDEQIADYIDLVSRGLQGLTVACARCHDHKYDPIPTSDYYALHGVFASSRIPGEFPKLEGGSLSPQLLQEYETAKKAAEAKFHEFLEQLKLAGQKDMRGRWEAYMTAYAQSNGVPKTSFVNAAKQNALKSRAAGAMFDRMRAAAKQPAWKEHPFFGVFFDLSVASKQKFAAQRKRLARDKPDTVSPLILKVLADPQCKDSVAFAKACGQLFNQAMSDTADESLSGLREVLDDSFGPFGFDAAELVNHVEVVGAERGKFDRAKKPITDLEVNHPGAPGRAMVMLDGRAVDSPIQIRGNPGRRGDVVPRRFLSFVSLRGDASEALTAPFRKGSGRLELAEAIVSPQNPLTARVIVNWTWQFYFGKGFVPSNDFGLRTERPEQVAALDYLAAGLIANGWDMRWLHQQILTSRTYQQVSQVDRRVMDADPDNRLFTRQQRRRLGYESMRDSMLKVSGRLDPALFGKPIADANQRGVGSLRRTLYQKVDRVDFDSDRATFDFPRPDASSVQRLETTVPQQLLFALNSPFVIDCAKSLTDDALFQALGTDQQKVVWLFDKVLGRQATADEVALFTAFQPAEGVSADSRLWQWGYGHSPLADDVATGQPLGFTALPHFTGRSYQVGAEFPDKQFGYVRLTATGGHPGNSLEHSPIVRWTSPLDAELRIQGVLKHPGKLGDGVRASTFLNGKSLGVWSAKQNSTPTPVKRFSVKKGDVIDFVVDCNVGGSNTDSYLWNQIISVIQPKTQKQSYPKGHTWNAREMFGSPALPPLDRWQMAAQSLLICNEFFYVD</sequence>
<dbReference type="Pfam" id="PF07583">
    <property type="entry name" value="PSCyt2"/>
    <property type="match status" value="1"/>
</dbReference>
<evidence type="ECO:0000313" key="5">
    <source>
        <dbReference type="Proteomes" id="UP000315003"/>
    </source>
</evidence>
<reference evidence="4 5" key="1">
    <citation type="submission" date="2019-02" db="EMBL/GenBank/DDBJ databases">
        <title>Deep-cultivation of Planctomycetes and their phenomic and genomic characterization uncovers novel biology.</title>
        <authorList>
            <person name="Wiegand S."/>
            <person name="Jogler M."/>
            <person name="Boedeker C."/>
            <person name="Pinto D."/>
            <person name="Vollmers J."/>
            <person name="Rivas-Marin E."/>
            <person name="Kohn T."/>
            <person name="Peeters S.H."/>
            <person name="Heuer A."/>
            <person name="Rast P."/>
            <person name="Oberbeckmann S."/>
            <person name="Bunk B."/>
            <person name="Jeske O."/>
            <person name="Meyerdierks A."/>
            <person name="Storesund J.E."/>
            <person name="Kallscheuer N."/>
            <person name="Luecker S."/>
            <person name="Lage O.M."/>
            <person name="Pohl T."/>
            <person name="Merkel B.J."/>
            <person name="Hornburger P."/>
            <person name="Mueller R.-W."/>
            <person name="Bruemmer F."/>
            <person name="Labrenz M."/>
            <person name="Spormann A.M."/>
            <person name="Op den Camp H."/>
            <person name="Overmann J."/>
            <person name="Amann R."/>
            <person name="Jetten M.S.M."/>
            <person name="Mascher T."/>
            <person name="Medema M.H."/>
            <person name="Devos D.P."/>
            <person name="Kaster A.-K."/>
            <person name="Ovreas L."/>
            <person name="Rohde M."/>
            <person name="Galperin M.Y."/>
            <person name="Jogler C."/>
        </authorList>
    </citation>
    <scope>NUCLEOTIDE SEQUENCE [LARGE SCALE GENOMIC DNA]</scope>
    <source>
        <strain evidence="4 5">SV_7m_r</strain>
    </source>
</reference>
<dbReference type="OrthoDB" id="127107at2"/>